<dbReference type="GO" id="GO:0051539">
    <property type="term" value="F:4 iron, 4 sulfur cluster binding"/>
    <property type="evidence" value="ECO:0007669"/>
    <property type="project" value="UniProtKB-KW"/>
</dbReference>
<comment type="similarity">
    <text evidence="1">Belongs to the complex I 51 kDa subunit family.</text>
</comment>
<dbReference type="Gene3D" id="3.40.50.11540">
    <property type="entry name" value="NADH-ubiquinone oxidoreductase 51kDa subunit"/>
    <property type="match status" value="1"/>
</dbReference>
<evidence type="ECO:0000256" key="5">
    <source>
        <dbReference type="ARBA" id="ARBA00023014"/>
    </source>
</evidence>
<evidence type="ECO:0000313" key="7">
    <source>
        <dbReference type="EMBL" id="MDF9407188.1"/>
    </source>
</evidence>
<name>A0A9X4H2C2_9FIRM</name>
<keyword evidence="8" id="KW-1185">Reference proteome</keyword>
<gene>
    <name evidence="7" type="ORF">L7E55_02260</name>
</gene>
<dbReference type="InterPro" id="IPR037225">
    <property type="entry name" value="Nuo51_FMN-bd_sf"/>
</dbReference>
<dbReference type="Pfam" id="PF01257">
    <property type="entry name" value="2Fe-2S_thioredx"/>
    <property type="match status" value="1"/>
</dbReference>
<dbReference type="Pfam" id="PF10589">
    <property type="entry name" value="NADH_4Fe-4S"/>
    <property type="match status" value="1"/>
</dbReference>
<evidence type="ECO:0000259" key="6">
    <source>
        <dbReference type="PROSITE" id="PS51379"/>
    </source>
</evidence>
<dbReference type="Proteomes" id="UP001154312">
    <property type="component" value="Unassembled WGS sequence"/>
</dbReference>
<dbReference type="SUPFAM" id="SSF52833">
    <property type="entry name" value="Thioredoxin-like"/>
    <property type="match status" value="1"/>
</dbReference>
<dbReference type="PROSITE" id="PS00645">
    <property type="entry name" value="COMPLEX1_51K_2"/>
    <property type="match status" value="1"/>
</dbReference>
<dbReference type="InterPro" id="IPR017896">
    <property type="entry name" value="4Fe4S_Fe-S-bd"/>
</dbReference>
<dbReference type="AlphaFoldDB" id="A0A9X4H2C2"/>
<dbReference type="InterPro" id="IPR011538">
    <property type="entry name" value="Nuo51_FMN-bd"/>
</dbReference>
<dbReference type="Gene3D" id="3.40.30.10">
    <property type="entry name" value="Glutaredoxin"/>
    <property type="match status" value="1"/>
</dbReference>
<dbReference type="InterPro" id="IPR019554">
    <property type="entry name" value="Soluble_ligand-bd"/>
</dbReference>
<dbReference type="GO" id="GO:0046872">
    <property type="term" value="F:metal ion binding"/>
    <property type="evidence" value="ECO:0007669"/>
    <property type="project" value="UniProtKB-KW"/>
</dbReference>
<dbReference type="RefSeq" id="WP_277442364.1">
    <property type="nucleotide sequence ID" value="NZ_JAKOAV010000002.1"/>
</dbReference>
<dbReference type="InterPro" id="IPR037207">
    <property type="entry name" value="Nuop51_4Fe4S-bd_sf"/>
</dbReference>
<dbReference type="PROSITE" id="PS51379">
    <property type="entry name" value="4FE4S_FER_2"/>
    <property type="match status" value="2"/>
</dbReference>
<organism evidence="7 8">
    <name type="scientific">Pelotomaculum isophthalicicum JI</name>
    <dbReference type="NCBI Taxonomy" id="947010"/>
    <lineage>
        <taxon>Bacteria</taxon>
        <taxon>Bacillati</taxon>
        <taxon>Bacillota</taxon>
        <taxon>Clostridia</taxon>
        <taxon>Eubacteriales</taxon>
        <taxon>Desulfotomaculaceae</taxon>
        <taxon>Pelotomaculum</taxon>
    </lineage>
</organism>
<dbReference type="CDD" id="cd02980">
    <property type="entry name" value="TRX_Fd_family"/>
    <property type="match status" value="1"/>
</dbReference>
<protein>
    <submittedName>
        <fullName evidence="7">SLBB domain-containing protein</fullName>
    </submittedName>
</protein>
<accession>A0A9X4H2C2</accession>
<sequence length="643" mass="69747">MERINSANELEALRKSILSSRDTNKPCITICSGSACHASGSKEVASRIEEEIANQGLSGTVDVRKTGCHGFCEKGPIIVIHPEKICYFQIKPEDVSEIVTETIIGKKIIERLLYTDPATNEKIVYESEIPFYKNQERLVFGSNGSIDPKNLDDYLAIGGYSALAKALFQMTPGQVVEEVKKSNLRGRGGGGFPAGSKWEGSRNAPGDIKYVIVNADEGDPGAYMDRSLLEGNPHSVLEGLTIGAYAVGSHEGYIYVRQEYPLAVENVTTAIKQAQEYGLLGKNILGSGFDFTVKVHMGAGAFVCGESTALMTALEGRAGEPRPKYIRSNVKGLWNRPSVLNNVETWSNVPLIINNGADWFTKLGTESSKGTKIFSVVGKINNTGLVEVPMGMTLRDIIYKIGGGIPGGKKFKAVQTGGPSGGCLPEELLDLQVGFDELTKAGSMMGSGGMIVLDEDTCMVDVARYFLEFLTDESCGKCVPCREGIRQMLQTLTKITQGKGKEGDIELLEELAETAREAALCALGKSAPNPFLSTLKYFRNEYEAHIKEKRCPALSCKELIAFYIDPKKCQACTTCARKCPSNAIIGGKNLIHMVDQEKCTKCGTCFEVCPPRFSAVKKISGEPVPDPIPEEARIIVRGGKKNE</sequence>
<evidence type="ECO:0000313" key="8">
    <source>
        <dbReference type="Proteomes" id="UP001154312"/>
    </source>
</evidence>
<dbReference type="Gene3D" id="6.10.250.1450">
    <property type="match status" value="1"/>
</dbReference>
<dbReference type="Pfam" id="PF01512">
    <property type="entry name" value="Complex1_51K"/>
    <property type="match status" value="1"/>
</dbReference>
<evidence type="ECO:0000256" key="3">
    <source>
        <dbReference type="ARBA" id="ARBA00022723"/>
    </source>
</evidence>
<dbReference type="Gene3D" id="3.10.20.600">
    <property type="match status" value="1"/>
</dbReference>
<keyword evidence="2" id="KW-0004">4Fe-4S</keyword>
<keyword evidence="5" id="KW-0411">Iron-sulfur</keyword>
<dbReference type="SMART" id="SM00928">
    <property type="entry name" value="NADH_4Fe-4S"/>
    <property type="match status" value="1"/>
</dbReference>
<keyword evidence="4" id="KW-0408">Iron</keyword>
<evidence type="ECO:0000256" key="1">
    <source>
        <dbReference type="ARBA" id="ARBA00007523"/>
    </source>
</evidence>
<dbReference type="SUPFAM" id="SSF142984">
    <property type="entry name" value="Nqo1 middle domain-like"/>
    <property type="match status" value="1"/>
</dbReference>
<dbReference type="Gene3D" id="1.20.1440.230">
    <property type="entry name" value="NADH-ubiquinone oxidoreductase 51kDa subunit, iron-sulphur binding domain"/>
    <property type="match status" value="1"/>
</dbReference>
<dbReference type="EMBL" id="JAKOAV010000002">
    <property type="protein sequence ID" value="MDF9407188.1"/>
    <property type="molecule type" value="Genomic_DNA"/>
</dbReference>
<evidence type="ECO:0000256" key="2">
    <source>
        <dbReference type="ARBA" id="ARBA00022485"/>
    </source>
</evidence>
<dbReference type="PANTHER" id="PTHR43578">
    <property type="entry name" value="NADH-QUINONE OXIDOREDUCTASE SUBUNIT F"/>
    <property type="match status" value="1"/>
</dbReference>
<feature type="domain" description="4Fe-4S ferredoxin-type" evidence="6">
    <location>
        <begin position="560"/>
        <end position="589"/>
    </location>
</feature>
<dbReference type="SUPFAM" id="SSF54862">
    <property type="entry name" value="4Fe-4S ferredoxins"/>
    <property type="match status" value="1"/>
</dbReference>
<comment type="caution">
    <text evidence="7">The sequence shown here is derived from an EMBL/GenBank/DDBJ whole genome shotgun (WGS) entry which is preliminary data.</text>
</comment>
<dbReference type="Pfam" id="PF13237">
    <property type="entry name" value="Fer4_10"/>
    <property type="match status" value="1"/>
</dbReference>
<dbReference type="GO" id="GO:0010181">
    <property type="term" value="F:FMN binding"/>
    <property type="evidence" value="ECO:0007669"/>
    <property type="project" value="InterPro"/>
</dbReference>
<dbReference type="InterPro" id="IPR001949">
    <property type="entry name" value="NADH-UbQ_OxRdtase_51kDa_CS"/>
</dbReference>
<dbReference type="PROSITE" id="PS00198">
    <property type="entry name" value="4FE4S_FER_1"/>
    <property type="match status" value="1"/>
</dbReference>
<dbReference type="FunFam" id="3.40.50.11540:FF:000001">
    <property type="entry name" value="NADH dehydrogenase [ubiquinone] flavoprotein 1, mitochondrial"/>
    <property type="match status" value="1"/>
</dbReference>
<proteinExistence type="inferred from homology"/>
<keyword evidence="3" id="KW-0479">Metal-binding</keyword>
<dbReference type="InterPro" id="IPR019575">
    <property type="entry name" value="Nuop51_4Fe4S-bd"/>
</dbReference>
<dbReference type="GO" id="GO:0008137">
    <property type="term" value="F:NADH dehydrogenase (ubiquinone) activity"/>
    <property type="evidence" value="ECO:0007669"/>
    <property type="project" value="InterPro"/>
</dbReference>
<dbReference type="FunFam" id="1.20.1440.230:FF:000002">
    <property type="entry name" value="NADH-quinone oxidoreductase subunit F"/>
    <property type="match status" value="1"/>
</dbReference>
<dbReference type="SUPFAM" id="SSF140490">
    <property type="entry name" value="Nqo1C-terminal domain-like"/>
    <property type="match status" value="1"/>
</dbReference>
<reference evidence="7" key="1">
    <citation type="submission" date="2022-02" db="EMBL/GenBank/DDBJ databases">
        <authorList>
            <person name="Leng L."/>
        </authorList>
    </citation>
    <scope>NUCLEOTIDE SEQUENCE</scope>
    <source>
        <strain evidence="7">JI</strain>
    </source>
</reference>
<feature type="domain" description="4Fe-4S ferredoxin-type" evidence="6">
    <location>
        <begin position="590"/>
        <end position="622"/>
    </location>
</feature>
<dbReference type="PANTHER" id="PTHR43578:SF3">
    <property type="entry name" value="NADH-QUINONE OXIDOREDUCTASE SUBUNIT F"/>
    <property type="match status" value="1"/>
</dbReference>
<dbReference type="Pfam" id="PF10531">
    <property type="entry name" value="SLBB"/>
    <property type="match status" value="1"/>
</dbReference>
<dbReference type="InterPro" id="IPR017900">
    <property type="entry name" value="4Fe4S_Fe_S_CS"/>
</dbReference>
<dbReference type="InterPro" id="IPR036249">
    <property type="entry name" value="Thioredoxin-like_sf"/>
</dbReference>
<evidence type="ECO:0000256" key="4">
    <source>
        <dbReference type="ARBA" id="ARBA00023004"/>
    </source>
</evidence>
<dbReference type="SUPFAM" id="SSF142019">
    <property type="entry name" value="Nqo1 FMN-binding domain-like"/>
    <property type="match status" value="1"/>
</dbReference>
<dbReference type="Gene3D" id="3.30.70.20">
    <property type="match status" value="1"/>
</dbReference>